<reference evidence="1" key="1">
    <citation type="submission" date="2020-09" db="EMBL/GenBank/DDBJ databases">
        <title>Genome-Enabled Discovery of Anthraquinone Biosynthesis in Senna tora.</title>
        <authorList>
            <person name="Kang S.-H."/>
            <person name="Pandey R.P."/>
            <person name="Lee C.-M."/>
            <person name="Sim J.-S."/>
            <person name="Jeong J.-T."/>
            <person name="Choi B.-S."/>
            <person name="Jung M."/>
            <person name="Ginzburg D."/>
            <person name="Zhao K."/>
            <person name="Won S.Y."/>
            <person name="Oh T.-J."/>
            <person name="Yu Y."/>
            <person name="Kim N.-H."/>
            <person name="Lee O.R."/>
            <person name="Lee T.-H."/>
            <person name="Bashyal P."/>
            <person name="Kim T.-S."/>
            <person name="Lee W.-H."/>
            <person name="Kawkins C."/>
            <person name="Kim C.-K."/>
            <person name="Kim J.S."/>
            <person name="Ahn B.O."/>
            <person name="Rhee S.Y."/>
            <person name="Sohng J.K."/>
        </authorList>
    </citation>
    <scope>NUCLEOTIDE SEQUENCE</scope>
    <source>
        <tissue evidence="1">Leaf</tissue>
    </source>
</reference>
<evidence type="ECO:0000313" key="1">
    <source>
        <dbReference type="EMBL" id="KAF7829776.1"/>
    </source>
</evidence>
<keyword evidence="2" id="KW-1185">Reference proteome</keyword>
<protein>
    <submittedName>
        <fullName evidence="1">Inactive protein kinase</fullName>
    </submittedName>
</protein>
<sequence length="67" mass="7037">MGTPNSHSYVIIACDATKDLSENVIKLVVGNVQRKGGILRAGDNLLVLGVLHKVSHPNSGIPDVSMS</sequence>
<dbReference type="OrthoDB" id="979322at2759"/>
<comment type="caution">
    <text evidence="1">The sequence shown here is derived from an EMBL/GenBank/DDBJ whole genome shotgun (WGS) entry which is preliminary data.</text>
</comment>
<dbReference type="EMBL" id="JAAIUW010000005">
    <property type="protein sequence ID" value="KAF7829776.1"/>
    <property type="molecule type" value="Genomic_DNA"/>
</dbReference>
<gene>
    <name evidence="1" type="ORF">G2W53_012109</name>
</gene>
<evidence type="ECO:0000313" key="2">
    <source>
        <dbReference type="Proteomes" id="UP000634136"/>
    </source>
</evidence>
<organism evidence="1 2">
    <name type="scientific">Senna tora</name>
    <dbReference type="NCBI Taxonomy" id="362788"/>
    <lineage>
        <taxon>Eukaryota</taxon>
        <taxon>Viridiplantae</taxon>
        <taxon>Streptophyta</taxon>
        <taxon>Embryophyta</taxon>
        <taxon>Tracheophyta</taxon>
        <taxon>Spermatophyta</taxon>
        <taxon>Magnoliopsida</taxon>
        <taxon>eudicotyledons</taxon>
        <taxon>Gunneridae</taxon>
        <taxon>Pentapetalae</taxon>
        <taxon>rosids</taxon>
        <taxon>fabids</taxon>
        <taxon>Fabales</taxon>
        <taxon>Fabaceae</taxon>
        <taxon>Caesalpinioideae</taxon>
        <taxon>Cassia clade</taxon>
        <taxon>Senna</taxon>
    </lineage>
</organism>
<keyword evidence="1" id="KW-0808">Transferase</keyword>
<dbReference type="Proteomes" id="UP000634136">
    <property type="component" value="Unassembled WGS sequence"/>
</dbReference>
<accession>A0A834WRP9</accession>
<dbReference type="GO" id="GO:0016301">
    <property type="term" value="F:kinase activity"/>
    <property type="evidence" value="ECO:0007669"/>
    <property type="project" value="UniProtKB-KW"/>
</dbReference>
<keyword evidence="1" id="KW-0418">Kinase</keyword>
<dbReference type="AlphaFoldDB" id="A0A834WRP9"/>
<proteinExistence type="predicted"/>
<name>A0A834WRP9_9FABA</name>